<dbReference type="SUPFAM" id="SSF48264">
    <property type="entry name" value="Cytochrome P450"/>
    <property type="match status" value="1"/>
</dbReference>
<feature type="compositionally biased region" description="Basic and acidic residues" evidence="8">
    <location>
        <begin position="363"/>
        <end position="434"/>
    </location>
</feature>
<comment type="cofactor">
    <cofactor evidence="1">
        <name>heme</name>
        <dbReference type="ChEBI" id="CHEBI:30413"/>
    </cofactor>
</comment>
<dbReference type="PANTHER" id="PTHR24279:SF123">
    <property type="entry name" value="CYTOCHROME P450 FAMILY 27 SUBFAMILY A MEMBER 1"/>
    <property type="match status" value="1"/>
</dbReference>
<keyword evidence="10" id="KW-1185">Reference proteome</keyword>
<keyword evidence="6" id="KW-0408">Iron</keyword>
<evidence type="ECO:0000256" key="1">
    <source>
        <dbReference type="ARBA" id="ARBA00001971"/>
    </source>
</evidence>
<dbReference type="GO" id="GO:0071375">
    <property type="term" value="P:cellular response to peptide hormone stimulus"/>
    <property type="evidence" value="ECO:0007669"/>
    <property type="project" value="TreeGrafter"/>
</dbReference>
<sequence>MPALVCTAYPYKPREASESHNWARRQWRPEKRYVCDSRRTRDLGMDLPPARQGRSRKRYVNIKLVGVEKSSSETSARSPGSVLGPVGVRCRSSSASSSTDLHVDTATSETEKLKTIDDLPGPRMSKTLYWILCKGYADKAHLMQDLQKNLYGPIWRSRFGHYNLVNVASAELISQVIRQEGRYPVRALLPHWKEYKDLRGQAYGLHVDTGPNWYRIRSALNPKMLKLQEVRPYVSVILQVVDDLLRRIELLREKSPDKTTVPDIASEFYKFGFEEAQNKSSKASLGVYQSNEIERFHVTSANRKSAMLAICGRCHNTSMAFTKPNNRLTSSFSAGTSHDETVNLEENDPVFLQVSSLWPQTKSESKRDKSESKRDKSESKRDKSESKRDKSESKRDKSESKRDKSSQREQVVRDKSESKRDKSESKRQRDKSSQRETSPSQRDKSESKRDKSESRETSLSQRDKSSQRRDKSSQRETSLSQRETSLSQRDKSESKRDKSESKRDKSESKRDSLSQRETSPESKRDKSSQRRRRVKEEV</sequence>
<proteinExistence type="inferred from homology"/>
<feature type="compositionally biased region" description="Basic and acidic residues" evidence="8">
    <location>
        <begin position="441"/>
        <end position="474"/>
    </location>
</feature>
<dbReference type="GO" id="GO:0006704">
    <property type="term" value="P:glucocorticoid biosynthetic process"/>
    <property type="evidence" value="ECO:0007669"/>
    <property type="project" value="TreeGrafter"/>
</dbReference>
<dbReference type="Gene3D" id="1.10.630.10">
    <property type="entry name" value="Cytochrome P450"/>
    <property type="match status" value="1"/>
</dbReference>
<evidence type="ECO:0000256" key="6">
    <source>
        <dbReference type="ARBA" id="ARBA00023004"/>
    </source>
</evidence>
<dbReference type="AlphaFoldDB" id="A0AAW0NJ89"/>
<dbReference type="InterPro" id="IPR001128">
    <property type="entry name" value="Cyt_P450"/>
</dbReference>
<dbReference type="PANTHER" id="PTHR24279">
    <property type="entry name" value="CYTOCHROME P450"/>
    <property type="match status" value="1"/>
</dbReference>
<evidence type="ECO:0000256" key="8">
    <source>
        <dbReference type="SAM" id="MobiDB-lite"/>
    </source>
</evidence>
<dbReference type="GO" id="GO:0005506">
    <property type="term" value="F:iron ion binding"/>
    <property type="evidence" value="ECO:0007669"/>
    <property type="project" value="InterPro"/>
</dbReference>
<dbReference type="GO" id="GO:0016705">
    <property type="term" value="F:oxidoreductase activity, acting on paired donors, with incorporation or reduction of molecular oxygen"/>
    <property type="evidence" value="ECO:0007669"/>
    <property type="project" value="InterPro"/>
</dbReference>
<keyword evidence="4" id="KW-0479">Metal-binding</keyword>
<keyword evidence="5" id="KW-0560">Oxidoreductase</keyword>
<accession>A0AAW0NJ89</accession>
<feature type="region of interest" description="Disordered" evidence="8">
    <location>
        <begin position="70"/>
        <end position="106"/>
    </location>
</feature>
<dbReference type="InterPro" id="IPR036396">
    <property type="entry name" value="Cyt_P450_sf"/>
</dbReference>
<dbReference type="Proteomes" id="UP001460270">
    <property type="component" value="Unassembled WGS sequence"/>
</dbReference>
<dbReference type="Pfam" id="PF00067">
    <property type="entry name" value="p450"/>
    <property type="match status" value="1"/>
</dbReference>
<protein>
    <submittedName>
        <fullName evidence="9">Uncharacterized protein</fullName>
    </submittedName>
</protein>
<dbReference type="GO" id="GO:0034650">
    <property type="term" value="P:cortisol metabolic process"/>
    <property type="evidence" value="ECO:0007669"/>
    <property type="project" value="TreeGrafter"/>
</dbReference>
<evidence type="ECO:0000256" key="4">
    <source>
        <dbReference type="ARBA" id="ARBA00022723"/>
    </source>
</evidence>
<organism evidence="9 10">
    <name type="scientific">Mugilogobius chulae</name>
    <name type="common">yellowstripe goby</name>
    <dbReference type="NCBI Taxonomy" id="88201"/>
    <lineage>
        <taxon>Eukaryota</taxon>
        <taxon>Metazoa</taxon>
        <taxon>Chordata</taxon>
        <taxon>Craniata</taxon>
        <taxon>Vertebrata</taxon>
        <taxon>Euteleostomi</taxon>
        <taxon>Actinopterygii</taxon>
        <taxon>Neopterygii</taxon>
        <taxon>Teleostei</taxon>
        <taxon>Neoteleostei</taxon>
        <taxon>Acanthomorphata</taxon>
        <taxon>Gobiaria</taxon>
        <taxon>Gobiiformes</taxon>
        <taxon>Gobioidei</taxon>
        <taxon>Gobiidae</taxon>
        <taxon>Gobionellinae</taxon>
        <taxon>Mugilogobius</taxon>
    </lineage>
</organism>
<evidence type="ECO:0000256" key="2">
    <source>
        <dbReference type="ARBA" id="ARBA00010617"/>
    </source>
</evidence>
<reference evidence="10" key="1">
    <citation type="submission" date="2024-04" db="EMBL/GenBank/DDBJ databases">
        <title>Salinicola lusitanus LLJ914,a marine bacterium isolated from the Okinawa Trough.</title>
        <authorList>
            <person name="Li J."/>
        </authorList>
    </citation>
    <scope>NUCLEOTIDE SEQUENCE [LARGE SCALE GENOMIC DNA]</scope>
</reference>
<dbReference type="EMBL" id="JBBPFD010000016">
    <property type="protein sequence ID" value="KAK7893246.1"/>
    <property type="molecule type" value="Genomic_DNA"/>
</dbReference>
<dbReference type="InterPro" id="IPR050479">
    <property type="entry name" value="CYP11_CYP27_families"/>
</dbReference>
<dbReference type="GO" id="GO:0006700">
    <property type="term" value="P:C21-steroid hormone biosynthetic process"/>
    <property type="evidence" value="ECO:0007669"/>
    <property type="project" value="TreeGrafter"/>
</dbReference>
<keyword evidence="7" id="KW-0503">Monooxygenase</keyword>
<evidence type="ECO:0000256" key="5">
    <source>
        <dbReference type="ARBA" id="ARBA00023002"/>
    </source>
</evidence>
<dbReference type="GO" id="GO:0004497">
    <property type="term" value="F:monooxygenase activity"/>
    <property type="evidence" value="ECO:0007669"/>
    <property type="project" value="UniProtKB-KW"/>
</dbReference>
<feature type="compositionally biased region" description="Polar residues" evidence="8">
    <location>
        <begin position="476"/>
        <end position="487"/>
    </location>
</feature>
<dbReference type="GO" id="GO:0020037">
    <property type="term" value="F:heme binding"/>
    <property type="evidence" value="ECO:0007669"/>
    <property type="project" value="InterPro"/>
</dbReference>
<dbReference type="GO" id="GO:0008203">
    <property type="term" value="P:cholesterol metabolic process"/>
    <property type="evidence" value="ECO:0007669"/>
    <property type="project" value="TreeGrafter"/>
</dbReference>
<dbReference type="GO" id="GO:0005743">
    <property type="term" value="C:mitochondrial inner membrane"/>
    <property type="evidence" value="ECO:0007669"/>
    <property type="project" value="TreeGrafter"/>
</dbReference>
<feature type="region of interest" description="Disordered" evidence="8">
    <location>
        <begin position="353"/>
        <end position="538"/>
    </location>
</feature>
<evidence type="ECO:0000313" key="10">
    <source>
        <dbReference type="Proteomes" id="UP001460270"/>
    </source>
</evidence>
<feature type="compositionally biased region" description="Basic and acidic residues" evidence="8">
    <location>
        <begin position="488"/>
        <end position="538"/>
    </location>
</feature>
<gene>
    <name evidence="9" type="ORF">WMY93_022398</name>
</gene>
<name>A0AAW0NJ89_9GOBI</name>
<comment type="similarity">
    <text evidence="2">Belongs to the cytochrome P450 family.</text>
</comment>
<evidence type="ECO:0000256" key="3">
    <source>
        <dbReference type="ARBA" id="ARBA00022617"/>
    </source>
</evidence>
<evidence type="ECO:0000313" key="9">
    <source>
        <dbReference type="EMBL" id="KAK7893246.1"/>
    </source>
</evidence>
<evidence type="ECO:0000256" key="7">
    <source>
        <dbReference type="ARBA" id="ARBA00023033"/>
    </source>
</evidence>
<comment type="caution">
    <text evidence="9">The sequence shown here is derived from an EMBL/GenBank/DDBJ whole genome shotgun (WGS) entry which is preliminary data.</text>
</comment>
<keyword evidence="3" id="KW-0349">Heme</keyword>